<keyword evidence="1" id="KW-0479">Metal-binding</keyword>
<feature type="domain" description="RING-type" evidence="6">
    <location>
        <begin position="225"/>
        <end position="266"/>
    </location>
</feature>
<dbReference type="InterPro" id="IPR051834">
    <property type="entry name" value="RING_finger_E3_ligase"/>
</dbReference>
<dbReference type="AlphaFoldDB" id="A0A6A1V6N0"/>
<dbReference type="CDD" id="cd16454">
    <property type="entry name" value="RING-H2_PA-TM-RING"/>
    <property type="match status" value="1"/>
</dbReference>
<gene>
    <name evidence="7" type="ORF">CJ030_MR7G022658</name>
</gene>
<dbReference type="SMART" id="SM00184">
    <property type="entry name" value="RING"/>
    <property type="match status" value="1"/>
</dbReference>
<evidence type="ECO:0000256" key="4">
    <source>
        <dbReference type="PROSITE-ProRule" id="PRU00175"/>
    </source>
</evidence>
<accession>A0A6A1V6N0</accession>
<dbReference type="Proteomes" id="UP000516437">
    <property type="component" value="Chromosome 7"/>
</dbReference>
<keyword evidence="8" id="KW-1185">Reference proteome</keyword>
<dbReference type="GO" id="GO:0005634">
    <property type="term" value="C:nucleus"/>
    <property type="evidence" value="ECO:0007669"/>
    <property type="project" value="TreeGrafter"/>
</dbReference>
<dbReference type="SUPFAM" id="SSF57850">
    <property type="entry name" value="RING/U-box"/>
    <property type="match status" value="1"/>
</dbReference>
<sequence>MTSAWELSYSRRSRFSRIDPDVGFYRTSPHNHGYRGHRIDLHGHPLPVHRRVSDGCDPVRSTPHEIHHAERALVRREQSTSQFTSSNNVNTVNLSSTSRPRLTENDRLPGAVLLARARLLQRLRGDTLSGNRGSSRPSPDYTEFMLEDDMRGLVDFRDRQTRISTGQSAGSSTATDLTSQIERLQLLQEPTKKPPGLTQEALDCLHVEVFSSTVEGVVSRASRDCSICLETFSEGDKLVHLLCGHRFHSVCLDPWVRNCGDCPYCRTRIVVTGHIGTE</sequence>
<evidence type="ECO:0000256" key="3">
    <source>
        <dbReference type="ARBA" id="ARBA00022833"/>
    </source>
</evidence>
<evidence type="ECO:0000313" key="8">
    <source>
        <dbReference type="Proteomes" id="UP000516437"/>
    </source>
</evidence>
<dbReference type="PANTHER" id="PTHR45931">
    <property type="entry name" value="SI:CH211-59O9.10"/>
    <property type="match status" value="1"/>
</dbReference>
<organism evidence="7 8">
    <name type="scientific">Morella rubra</name>
    <name type="common">Chinese bayberry</name>
    <dbReference type="NCBI Taxonomy" id="262757"/>
    <lineage>
        <taxon>Eukaryota</taxon>
        <taxon>Viridiplantae</taxon>
        <taxon>Streptophyta</taxon>
        <taxon>Embryophyta</taxon>
        <taxon>Tracheophyta</taxon>
        <taxon>Spermatophyta</taxon>
        <taxon>Magnoliopsida</taxon>
        <taxon>eudicotyledons</taxon>
        <taxon>Gunneridae</taxon>
        <taxon>Pentapetalae</taxon>
        <taxon>rosids</taxon>
        <taxon>fabids</taxon>
        <taxon>Fagales</taxon>
        <taxon>Myricaceae</taxon>
        <taxon>Morella</taxon>
    </lineage>
</organism>
<dbReference type="InterPro" id="IPR013083">
    <property type="entry name" value="Znf_RING/FYVE/PHD"/>
</dbReference>
<dbReference type="PROSITE" id="PS50089">
    <property type="entry name" value="ZF_RING_2"/>
    <property type="match status" value="1"/>
</dbReference>
<dbReference type="GO" id="GO:0061630">
    <property type="term" value="F:ubiquitin protein ligase activity"/>
    <property type="evidence" value="ECO:0007669"/>
    <property type="project" value="TreeGrafter"/>
</dbReference>
<feature type="compositionally biased region" description="Low complexity" evidence="5">
    <location>
        <begin position="79"/>
        <end position="98"/>
    </location>
</feature>
<comment type="caution">
    <text evidence="7">The sequence shown here is derived from an EMBL/GenBank/DDBJ whole genome shotgun (WGS) entry which is preliminary data.</text>
</comment>
<reference evidence="7 8" key="1">
    <citation type="journal article" date="2019" name="Plant Biotechnol. J.">
        <title>The red bayberry genome and genetic basis of sex determination.</title>
        <authorList>
            <person name="Jia H.M."/>
            <person name="Jia H.J."/>
            <person name="Cai Q.L."/>
            <person name="Wang Y."/>
            <person name="Zhao H.B."/>
            <person name="Yang W.F."/>
            <person name="Wang G.Y."/>
            <person name="Li Y.H."/>
            <person name="Zhan D.L."/>
            <person name="Shen Y.T."/>
            <person name="Niu Q.F."/>
            <person name="Chang L."/>
            <person name="Qiu J."/>
            <person name="Zhao L."/>
            <person name="Xie H.B."/>
            <person name="Fu W.Y."/>
            <person name="Jin J."/>
            <person name="Li X.W."/>
            <person name="Jiao Y."/>
            <person name="Zhou C.C."/>
            <person name="Tu T."/>
            <person name="Chai C.Y."/>
            <person name="Gao J.L."/>
            <person name="Fan L.J."/>
            <person name="van de Weg E."/>
            <person name="Wang J.Y."/>
            <person name="Gao Z.S."/>
        </authorList>
    </citation>
    <scope>NUCLEOTIDE SEQUENCE [LARGE SCALE GENOMIC DNA]</scope>
    <source>
        <tissue evidence="7">Leaves</tissue>
    </source>
</reference>
<evidence type="ECO:0000256" key="1">
    <source>
        <dbReference type="ARBA" id="ARBA00022723"/>
    </source>
</evidence>
<dbReference type="InterPro" id="IPR001841">
    <property type="entry name" value="Znf_RING"/>
</dbReference>
<dbReference type="EMBL" id="RXIC02000025">
    <property type="protein sequence ID" value="KAB1208484.1"/>
    <property type="molecule type" value="Genomic_DNA"/>
</dbReference>
<dbReference type="GO" id="GO:0006511">
    <property type="term" value="P:ubiquitin-dependent protein catabolic process"/>
    <property type="evidence" value="ECO:0007669"/>
    <property type="project" value="TreeGrafter"/>
</dbReference>
<protein>
    <submittedName>
        <fullName evidence="7">E3 ubiquitin-protein ligase RLIM</fullName>
    </submittedName>
</protein>
<evidence type="ECO:0000313" key="7">
    <source>
        <dbReference type="EMBL" id="KAB1208484.1"/>
    </source>
</evidence>
<dbReference type="Gene3D" id="3.30.40.10">
    <property type="entry name" value="Zinc/RING finger domain, C3HC4 (zinc finger)"/>
    <property type="match status" value="1"/>
</dbReference>
<feature type="region of interest" description="Disordered" evidence="5">
    <location>
        <begin position="76"/>
        <end position="104"/>
    </location>
</feature>
<evidence type="ECO:0000256" key="5">
    <source>
        <dbReference type="SAM" id="MobiDB-lite"/>
    </source>
</evidence>
<evidence type="ECO:0000256" key="2">
    <source>
        <dbReference type="ARBA" id="ARBA00022771"/>
    </source>
</evidence>
<dbReference type="Pfam" id="PF13639">
    <property type="entry name" value="zf-RING_2"/>
    <property type="match status" value="1"/>
</dbReference>
<dbReference type="PANTHER" id="PTHR45931:SF3">
    <property type="entry name" value="RING ZINC FINGER-CONTAINING PROTEIN"/>
    <property type="match status" value="1"/>
</dbReference>
<name>A0A6A1V6N0_9ROSI</name>
<keyword evidence="2 4" id="KW-0863">Zinc-finger</keyword>
<proteinExistence type="predicted"/>
<dbReference type="OrthoDB" id="8062037at2759"/>
<keyword evidence="3" id="KW-0862">Zinc</keyword>
<evidence type="ECO:0000259" key="6">
    <source>
        <dbReference type="PROSITE" id="PS50089"/>
    </source>
</evidence>
<dbReference type="GO" id="GO:0008270">
    <property type="term" value="F:zinc ion binding"/>
    <property type="evidence" value="ECO:0007669"/>
    <property type="project" value="UniProtKB-KW"/>
</dbReference>